<name>A0A6J6A6B8_9ZZZZ</name>
<dbReference type="GO" id="GO:0003677">
    <property type="term" value="F:DNA binding"/>
    <property type="evidence" value="ECO:0007669"/>
    <property type="project" value="UniProtKB-KW"/>
</dbReference>
<protein>
    <submittedName>
        <fullName evidence="13">Unannotated protein</fullName>
    </submittedName>
</protein>
<gene>
    <name evidence="14" type="ORF">UFOPK2656_01348</name>
    <name evidence="15" type="ORF">UFOPK3099_00571</name>
    <name evidence="16" type="ORF">UFOPK3651_00919</name>
    <name evidence="17" type="ORF">UFOPK3931_03077</name>
    <name evidence="13" type="ORF">UFOPK4189_00906</name>
</gene>
<feature type="domain" description="4Fe-4S Wbl-type" evidence="12">
    <location>
        <begin position="28"/>
        <end position="88"/>
    </location>
</feature>
<dbReference type="InterPro" id="IPR003482">
    <property type="entry name" value="Whib"/>
</dbReference>
<evidence type="ECO:0000256" key="3">
    <source>
        <dbReference type="ARBA" id="ARBA00022485"/>
    </source>
</evidence>
<dbReference type="GO" id="GO:0051539">
    <property type="term" value="F:4 iron, 4 sulfur cluster binding"/>
    <property type="evidence" value="ECO:0007669"/>
    <property type="project" value="UniProtKB-KW"/>
</dbReference>
<evidence type="ECO:0000256" key="5">
    <source>
        <dbReference type="ARBA" id="ARBA00023004"/>
    </source>
</evidence>
<keyword evidence="5" id="KW-0408">Iron</keyword>
<accession>A0A6J6A6B8</accession>
<evidence type="ECO:0000256" key="4">
    <source>
        <dbReference type="ARBA" id="ARBA00022723"/>
    </source>
</evidence>
<sequence length="131" mass="14364">MYTLNDTDIQHAFDEIVEPIAVRVAKPRCADGHGTLSYLFFSDNTVDTARAKAICGKCTLAADCLAGAIDRAEPWGVWGGELLENGRIIANKRPRGRPPKHPRPLGPIDEVPIPPHLVTLRRRGPAAARHR</sequence>
<evidence type="ECO:0000256" key="8">
    <source>
        <dbReference type="ARBA" id="ARBA00023125"/>
    </source>
</evidence>
<keyword evidence="7" id="KW-0805">Transcription regulation</keyword>
<reference evidence="13" key="1">
    <citation type="submission" date="2020-05" db="EMBL/GenBank/DDBJ databases">
        <authorList>
            <person name="Chiriac C."/>
            <person name="Salcher M."/>
            <person name="Ghai R."/>
            <person name="Kavagutti S V."/>
        </authorList>
    </citation>
    <scope>NUCLEOTIDE SEQUENCE</scope>
</reference>
<evidence type="ECO:0000313" key="16">
    <source>
        <dbReference type="EMBL" id="CAB4922033.1"/>
    </source>
</evidence>
<evidence type="ECO:0000313" key="17">
    <source>
        <dbReference type="EMBL" id="CAB5015944.1"/>
    </source>
</evidence>
<evidence type="ECO:0000256" key="7">
    <source>
        <dbReference type="ARBA" id="ARBA00023015"/>
    </source>
</evidence>
<dbReference type="EMBL" id="CAESGF010000004">
    <property type="protein sequence ID" value="CAB4363127.1"/>
    <property type="molecule type" value="Genomic_DNA"/>
</dbReference>
<keyword evidence="9" id="KW-1015">Disulfide bond</keyword>
<dbReference type="GO" id="GO:0047134">
    <property type="term" value="F:protein-disulfide reductase [NAD(P)H] activity"/>
    <property type="evidence" value="ECO:0007669"/>
    <property type="project" value="TreeGrafter"/>
</dbReference>
<dbReference type="GO" id="GO:0046872">
    <property type="term" value="F:metal ion binding"/>
    <property type="evidence" value="ECO:0007669"/>
    <property type="project" value="UniProtKB-KW"/>
</dbReference>
<dbReference type="GO" id="GO:0045892">
    <property type="term" value="P:negative regulation of DNA-templated transcription"/>
    <property type="evidence" value="ECO:0007669"/>
    <property type="project" value="TreeGrafter"/>
</dbReference>
<evidence type="ECO:0000256" key="11">
    <source>
        <dbReference type="SAM" id="MobiDB-lite"/>
    </source>
</evidence>
<keyword evidence="8" id="KW-0238">DNA-binding</keyword>
<evidence type="ECO:0000313" key="14">
    <source>
        <dbReference type="EMBL" id="CAB4721150.1"/>
    </source>
</evidence>
<keyword evidence="10" id="KW-0804">Transcription</keyword>
<evidence type="ECO:0000256" key="10">
    <source>
        <dbReference type="ARBA" id="ARBA00023163"/>
    </source>
</evidence>
<dbReference type="PROSITE" id="PS51674">
    <property type="entry name" value="4FE4S_WBL"/>
    <property type="match status" value="1"/>
</dbReference>
<dbReference type="EMBL" id="CAFAAV010000029">
    <property type="protein sequence ID" value="CAB4808460.1"/>
    <property type="molecule type" value="Genomic_DNA"/>
</dbReference>
<comment type="similarity">
    <text evidence="2">Belongs to the WhiB family.</text>
</comment>
<keyword evidence="6" id="KW-0411">Iron-sulfur</keyword>
<evidence type="ECO:0000256" key="2">
    <source>
        <dbReference type="ARBA" id="ARBA00006597"/>
    </source>
</evidence>
<dbReference type="AlphaFoldDB" id="A0A6J6A6B8"/>
<organism evidence="13">
    <name type="scientific">freshwater metagenome</name>
    <dbReference type="NCBI Taxonomy" id="449393"/>
    <lineage>
        <taxon>unclassified sequences</taxon>
        <taxon>metagenomes</taxon>
        <taxon>ecological metagenomes</taxon>
    </lineage>
</organism>
<evidence type="ECO:0000256" key="6">
    <source>
        <dbReference type="ARBA" id="ARBA00023014"/>
    </source>
</evidence>
<dbReference type="Pfam" id="PF02467">
    <property type="entry name" value="Whib"/>
    <property type="match status" value="1"/>
</dbReference>
<feature type="region of interest" description="Disordered" evidence="11">
    <location>
        <begin position="90"/>
        <end position="131"/>
    </location>
</feature>
<dbReference type="PANTHER" id="PTHR38839:SF2">
    <property type="entry name" value="TRANSCRIPTIONAL REGULATOR WHIB7-RELATED"/>
    <property type="match status" value="1"/>
</dbReference>
<evidence type="ECO:0000313" key="15">
    <source>
        <dbReference type="EMBL" id="CAB4808460.1"/>
    </source>
</evidence>
<evidence type="ECO:0000259" key="12">
    <source>
        <dbReference type="PROSITE" id="PS51674"/>
    </source>
</evidence>
<evidence type="ECO:0000256" key="9">
    <source>
        <dbReference type="ARBA" id="ARBA00023157"/>
    </source>
</evidence>
<dbReference type="PANTHER" id="PTHR38839">
    <property type="entry name" value="TRANSCRIPTIONAL REGULATOR WHID-RELATED"/>
    <property type="match status" value="1"/>
</dbReference>
<evidence type="ECO:0000256" key="1">
    <source>
        <dbReference type="ARBA" id="ARBA00001966"/>
    </source>
</evidence>
<dbReference type="EMBL" id="CAFBOL010000133">
    <property type="protein sequence ID" value="CAB5015944.1"/>
    <property type="molecule type" value="Genomic_DNA"/>
</dbReference>
<keyword evidence="4" id="KW-0479">Metal-binding</keyword>
<comment type="cofactor">
    <cofactor evidence="1">
        <name>[4Fe-4S] cluster</name>
        <dbReference type="ChEBI" id="CHEBI:49883"/>
    </cofactor>
</comment>
<dbReference type="GO" id="GO:0045454">
    <property type="term" value="P:cell redox homeostasis"/>
    <property type="evidence" value="ECO:0007669"/>
    <property type="project" value="TreeGrafter"/>
</dbReference>
<dbReference type="EMBL" id="CAEZYF010000007">
    <property type="protein sequence ID" value="CAB4721150.1"/>
    <property type="molecule type" value="Genomic_DNA"/>
</dbReference>
<dbReference type="InterPro" id="IPR034768">
    <property type="entry name" value="4FE4S_WBL"/>
</dbReference>
<feature type="compositionally biased region" description="Basic residues" evidence="11">
    <location>
        <begin position="90"/>
        <end position="103"/>
    </location>
</feature>
<keyword evidence="3" id="KW-0004">4Fe-4S</keyword>
<evidence type="ECO:0000313" key="13">
    <source>
        <dbReference type="EMBL" id="CAB4363127.1"/>
    </source>
</evidence>
<dbReference type="EMBL" id="CAFBMT010000004">
    <property type="protein sequence ID" value="CAB4922033.1"/>
    <property type="molecule type" value="Genomic_DNA"/>
</dbReference>
<feature type="compositionally biased region" description="Basic residues" evidence="11">
    <location>
        <begin position="119"/>
        <end position="131"/>
    </location>
</feature>
<proteinExistence type="inferred from homology"/>